<dbReference type="Gene3D" id="3.10.120.10">
    <property type="entry name" value="Cytochrome b5-like heme/steroid binding domain"/>
    <property type="match status" value="1"/>
</dbReference>
<dbReference type="InterPro" id="IPR050668">
    <property type="entry name" value="Cytochrome_b5"/>
</dbReference>
<evidence type="ECO:0000256" key="4">
    <source>
        <dbReference type="ARBA" id="ARBA00022723"/>
    </source>
</evidence>
<name>A0AAU9VPE0_9CNID</name>
<dbReference type="InterPro" id="IPR018506">
    <property type="entry name" value="Cyt_B5_heme-BS"/>
</dbReference>
<evidence type="ECO:0000313" key="11">
    <source>
        <dbReference type="Proteomes" id="UP001159428"/>
    </source>
</evidence>
<comment type="similarity">
    <text evidence="7 8">Belongs to the cytochrome b5 family.</text>
</comment>
<protein>
    <recommendedName>
        <fullName evidence="9">Cytochrome b5 heme-binding domain-containing protein</fullName>
    </recommendedName>
</protein>
<dbReference type="Proteomes" id="UP001159428">
    <property type="component" value="Unassembled WGS sequence"/>
</dbReference>
<keyword evidence="5 8" id="KW-0408">Iron</keyword>
<keyword evidence="11" id="KW-1185">Reference proteome</keyword>
<comment type="subcellular location">
    <subcellularLocation>
        <location evidence="1">Membrane</location>
    </subcellularLocation>
</comment>
<dbReference type="Pfam" id="PF00173">
    <property type="entry name" value="Cyt-b5"/>
    <property type="match status" value="1"/>
</dbReference>
<dbReference type="GO" id="GO:0020037">
    <property type="term" value="F:heme binding"/>
    <property type="evidence" value="ECO:0007669"/>
    <property type="project" value="UniProtKB-UniRule"/>
</dbReference>
<keyword evidence="2 8" id="KW-0349">Heme</keyword>
<dbReference type="AlphaFoldDB" id="A0AAU9VPE0"/>
<feature type="domain" description="Cytochrome b5 heme-binding" evidence="9">
    <location>
        <begin position="8"/>
        <end position="84"/>
    </location>
</feature>
<gene>
    <name evidence="10" type="ORF">PMEA_00000697</name>
</gene>
<comment type="caution">
    <text evidence="10">The sequence shown here is derived from an EMBL/GenBank/DDBJ whole genome shotgun (WGS) entry which is preliminary data.</text>
</comment>
<proteinExistence type="inferred from homology"/>
<dbReference type="GO" id="GO:0016020">
    <property type="term" value="C:membrane"/>
    <property type="evidence" value="ECO:0007669"/>
    <property type="project" value="UniProtKB-SubCell"/>
</dbReference>
<evidence type="ECO:0000256" key="1">
    <source>
        <dbReference type="ARBA" id="ARBA00004370"/>
    </source>
</evidence>
<evidence type="ECO:0000256" key="5">
    <source>
        <dbReference type="ARBA" id="ARBA00023004"/>
    </source>
</evidence>
<dbReference type="SMART" id="SM01117">
    <property type="entry name" value="Cyt-b5"/>
    <property type="match status" value="1"/>
</dbReference>
<keyword evidence="4 8" id="KW-0479">Metal-binding</keyword>
<evidence type="ECO:0000313" key="10">
    <source>
        <dbReference type="EMBL" id="CAH3031874.1"/>
    </source>
</evidence>
<evidence type="ECO:0000256" key="7">
    <source>
        <dbReference type="ARBA" id="ARBA00038168"/>
    </source>
</evidence>
<accession>A0AAU9VPE0</accession>
<dbReference type="FunFam" id="3.10.120.10:FF:000002">
    <property type="entry name" value="Cytochrome b5 type B"/>
    <property type="match status" value="1"/>
</dbReference>
<dbReference type="GO" id="GO:0046872">
    <property type="term" value="F:metal ion binding"/>
    <property type="evidence" value="ECO:0007669"/>
    <property type="project" value="UniProtKB-UniRule"/>
</dbReference>
<dbReference type="EMBL" id="CALNXJ010000001">
    <property type="protein sequence ID" value="CAH3031874.1"/>
    <property type="molecule type" value="Genomic_DNA"/>
</dbReference>
<organism evidence="10 11">
    <name type="scientific">Pocillopora meandrina</name>
    <dbReference type="NCBI Taxonomy" id="46732"/>
    <lineage>
        <taxon>Eukaryota</taxon>
        <taxon>Metazoa</taxon>
        <taxon>Cnidaria</taxon>
        <taxon>Anthozoa</taxon>
        <taxon>Hexacorallia</taxon>
        <taxon>Scleractinia</taxon>
        <taxon>Astrocoeniina</taxon>
        <taxon>Pocilloporidae</taxon>
        <taxon>Pocillopora</taxon>
    </lineage>
</organism>
<dbReference type="SUPFAM" id="SSF55856">
    <property type="entry name" value="Cytochrome b5-like heme/steroid binding domain"/>
    <property type="match status" value="1"/>
</dbReference>
<evidence type="ECO:0000256" key="3">
    <source>
        <dbReference type="ARBA" id="ARBA00022692"/>
    </source>
</evidence>
<keyword evidence="3" id="KW-0812">Transmembrane</keyword>
<reference evidence="10 11" key="1">
    <citation type="submission" date="2022-05" db="EMBL/GenBank/DDBJ databases">
        <authorList>
            <consortium name="Genoscope - CEA"/>
            <person name="William W."/>
        </authorList>
    </citation>
    <scope>NUCLEOTIDE SEQUENCE [LARGE SCALE GENOMIC DNA]</scope>
</reference>
<dbReference type="PANTHER" id="PTHR19359">
    <property type="entry name" value="CYTOCHROME B5"/>
    <property type="match status" value="1"/>
</dbReference>
<evidence type="ECO:0000256" key="2">
    <source>
        <dbReference type="ARBA" id="ARBA00022617"/>
    </source>
</evidence>
<dbReference type="InterPro" id="IPR001199">
    <property type="entry name" value="Cyt_B5-like_heme/steroid-bd"/>
</dbReference>
<dbReference type="InterPro" id="IPR036400">
    <property type="entry name" value="Cyt_B5-like_heme/steroid_sf"/>
</dbReference>
<evidence type="ECO:0000256" key="6">
    <source>
        <dbReference type="ARBA" id="ARBA00023136"/>
    </source>
</evidence>
<dbReference type="PRINTS" id="PR00363">
    <property type="entry name" value="CYTOCHROMEB5"/>
</dbReference>
<keyword evidence="6" id="KW-0472">Membrane</keyword>
<evidence type="ECO:0000256" key="8">
    <source>
        <dbReference type="RuleBase" id="RU362121"/>
    </source>
</evidence>
<dbReference type="PROSITE" id="PS00191">
    <property type="entry name" value="CYTOCHROME_B5_1"/>
    <property type="match status" value="1"/>
</dbReference>
<evidence type="ECO:0000259" key="9">
    <source>
        <dbReference type="PROSITE" id="PS50255"/>
    </source>
</evidence>
<dbReference type="PROSITE" id="PS50255">
    <property type="entry name" value="CYTOCHROME_B5_2"/>
    <property type="match status" value="1"/>
</dbReference>
<sequence length="96" mass="11088">MTIIPMKPNMFSLEEVSYHNDVSSCWIVIQDKVYDLTNFLYEHPGGLEIILEHAGMDATTVFHDIGHSTEAKKILSKYFIGELRETDRIYNDKPKP</sequence>